<evidence type="ECO:0000313" key="2">
    <source>
        <dbReference type="Proteomes" id="UP001391051"/>
    </source>
</evidence>
<dbReference type="EMBL" id="JAQQWE010000010">
    <property type="protein sequence ID" value="KAK7937630.1"/>
    <property type="molecule type" value="Genomic_DNA"/>
</dbReference>
<name>A0ABR1PTP3_9PEZI</name>
<comment type="caution">
    <text evidence="1">The sequence shown here is derived from an EMBL/GenBank/DDBJ whole genome shotgun (WGS) entry which is preliminary data.</text>
</comment>
<keyword evidence="2" id="KW-1185">Reference proteome</keyword>
<dbReference type="Proteomes" id="UP001391051">
    <property type="component" value="Unassembled WGS sequence"/>
</dbReference>
<gene>
    <name evidence="1" type="ORF">PG986_014498</name>
</gene>
<protein>
    <submittedName>
        <fullName evidence="1">Uncharacterized protein</fullName>
    </submittedName>
</protein>
<dbReference type="GeneID" id="92083782"/>
<accession>A0ABR1PTP3</accession>
<evidence type="ECO:0000313" key="1">
    <source>
        <dbReference type="EMBL" id="KAK7937630.1"/>
    </source>
</evidence>
<sequence>MAAQSIESLALSVPTTQQNMPRIANAGPDLPLQHPDGLLYNIDLASFDLEPQNWDSTCYRLQNNDLNMILDRKAITSKVIVEETTWAGQNARVSFSISEEMLKYFSINRPKEA</sequence>
<dbReference type="RefSeq" id="XP_066692958.1">
    <property type="nucleotide sequence ID" value="XM_066850720.1"/>
</dbReference>
<proteinExistence type="predicted"/>
<reference evidence="1 2" key="1">
    <citation type="submission" date="2023-01" db="EMBL/GenBank/DDBJ databases">
        <title>Analysis of 21 Apiospora genomes using comparative genomics revels a genus with tremendous synthesis potential of carbohydrate active enzymes and secondary metabolites.</title>
        <authorList>
            <person name="Sorensen T."/>
        </authorList>
    </citation>
    <scope>NUCLEOTIDE SEQUENCE [LARGE SCALE GENOMIC DNA]</scope>
    <source>
        <strain evidence="1 2">CBS 24483</strain>
    </source>
</reference>
<organism evidence="1 2">
    <name type="scientific">Apiospora aurea</name>
    <dbReference type="NCBI Taxonomy" id="335848"/>
    <lineage>
        <taxon>Eukaryota</taxon>
        <taxon>Fungi</taxon>
        <taxon>Dikarya</taxon>
        <taxon>Ascomycota</taxon>
        <taxon>Pezizomycotina</taxon>
        <taxon>Sordariomycetes</taxon>
        <taxon>Xylariomycetidae</taxon>
        <taxon>Amphisphaeriales</taxon>
        <taxon>Apiosporaceae</taxon>
        <taxon>Apiospora</taxon>
    </lineage>
</organism>